<dbReference type="SUPFAM" id="SSF50814">
    <property type="entry name" value="Lipocalins"/>
    <property type="match status" value="1"/>
</dbReference>
<dbReference type="Gene3D" id="2.40.128.20">
    <property type="match status" value="1"/>
</dbReference>
<evidence type="ECO:0000313" key="2">
    <source>
        <dbReference type="Proteomes" id="UP000283509"/>
    </source>
</evidence>
<reference evidence="1 2" key="1">
    <citation type="submission" date="2018-04" db="EMBL/GenBank/DDBJ databases">
        <authorList>
            <person name="Zhang X."/>
            <person name="Yuan J."/>
            <person name="Li F."/>
            <person name="Xiang J."/>
        </authorList>
    </citation>
    <scope>NUCLEOTIDE SEQUENCE [LARGE SCALE GENOMIC DNA]</scope>
    <source>
        <tissue evidence="1">Muscle</tissue>
    </source>
</reference>
<dbReference type="Proteomes" id="UP000283509">
    <property type="component" value="Unassembled WGS sequence"/>
</dbReference>
<proteinExistence type="predicted"/>
<evidence type="ECO:0000313" key="1">
    <source>
        <dbReference type="EMBL" id="ROT70416.1"/>
    </source>
</evidence>
<accession>A0A3R7QKL6</accession>
<organism evidence="1 2">
    <name type="scientific">Penaeus vannamei</name>
    <name type="common">Whiteleg shrimp</name>
    <name type="synonym">Litopenaeus vannamei</name>
    <dbReference type="NCBI Taxonomy" id="6689"/>
    <lineage>
        <taxon>Eukaryota</taxon>
        <taxon>Metazoa</taxon>
        <taxon>Ecdysozoa</taxon>
        <taxon>Arthropoda</taxon>
        <taxon>Crustacea</taxon>
        <taxon>Multicrustacea</taxon>
        <taxon>Malacostraca</taxon>
        <taxon>Eumalacostraca</taxon>
        <taxon>Eucarida</taxon>
        <taxon>Decapoda</taxon>
        <taxon>Dendrobranchiata</taxon>
        <taxon>Penaeoidea</taxon>
        <taxon>Penaeidae</taxon>
        <taxon>Penaeus</taxon>
    </lineage>
</organism>
<dbReference type="InterPro" id="IPR012674">
    <property type="entry name" value="Calycin"/>
</dbReference>
<gene>
    <name evidence="1" type="ORF">C7M84_011299</name>
</gene>
<name>A0A3R7QKL6_PENVA</name>
<sequence length="262" mass="30088">MIVVTVILIFLIFLMSGIYQEMLRREALLLNATQSNASLYLADDFDDAWLGEFVNKNLTLNLNNTSGSNETSESVQIKVIIQPDWEVVEGTFEHFKDENFEALLIAVGVPFVVRNMIVGTTPTVHIEHVQKGDDYYYDIEGDYLADEDQAEVPEPEYQLLITTSTWMRSSEERVRPGYSFHKTDYDGSPSKNTYKFVSPRVLLHRKEKEKMNTDIIRKFDEEGFVMVQLRMGFLQDKLFIIADILDGLLFQICGSVRIGFSL</sequence>
<dbReference type="AlphaFoldDB" id="A0A3R7QKL6"/>
<keyword evidence="2" id="KW-1185">Reference proteome</keyword>
<protein>
    <submittedName>
        <fullName evidence="1">Uncharacterized protein</fullName>
    </submittedName>
</protein>
<dbReference type="EMBL" id="QCYY01002430">
    <property type="protein sequence ID" value="ROT70416.1"/>
    <property type="molecule type" value="Genomic_DNA"/>
</dbReference>
<dbReference type="OrthoDB" id="412780at2759"/>
<reference evidence="1 2" key="2">
    <citation type="submission" date="2019-01" db="EMBL/GenBank/DDBJ databases">
        <title>The decoding of complex shrimp genome reveals the adaptation for benthos swimmer, frequently molting mechanism and breeding impact on genome.</title>
        <authorList>
            <person name="Sun Y."/>
            <person name="Gao Y."/>
            <person name="Yu Y."/>
        </authorList>
    </citation>
    <scope>NUCLEOTIDE SEQUENCE [LARGE SCALE GENOMIC DNA]</scope>
    <source>
        <tissue evidence="1">Muscle</tissue>
    </source>
</reference>
<comment type="caution">
    <text evidence="1">The sequence shown here is derived from an EMBL/GenBank/DDBJ whole genome shotgun (WGS) entry which is preliminary data.</text>
</comment>